<dbReference type="AlphaFoldDB" id="A0A8X6QM41"/>
<evidence type="ECO:0000313" key="2">
    <source>
        <dbReference type="EMBL" id="GFU33938.1"/>
    </source>
</evidence>
<comment type="caution">
    <text evidence="2">The sequence shown here is derived from an EMBL/GenBank/DDBJ whole genome shotgun (WGS) entry which is preliminary data.</text>
</comment>
<dbReference type="Proteomes" id="UP000887013">
    <property type="component" value="Unassembled WGS sequence"/>
</dbReference>
<reference evidence="2" key="1">
    <citation type="submission" date="2020-08" db="EMBL/GenBank/DDBJ databases">
        <title>Multicomponent nature underlies the extraordinary mechanical properties of spider dragline silk.</title>
        <authorList>
            <person name="Kono N."/>
            <person name="Nakamura H."/>
            <person name="Mori M."/>
            <person name="Yoshida Y."/>
            <person name="Ohtoshi R."/>
            <person name="Malay A.D."/>
            <person name="Moran D.A.P."/>
            <person name="Tomita M."/>
            <person name="Numata K."/>
            <person name="Arakawa K."/>
        </authorList>
    </citation>
    <scope>NUCLEOTIDE SEQUENCE</scope>
</reference>
<proteinExistence type="predicted"/>
<feature type="region of interest" description="Disordered" evidence="1">
    <location>
        <begin position="73"/>
        <end position="130"/>
    </location>
</feature>
<organism evidence="2 3">
    <name type="scientific">Nephila pilipes</name>
    <name type="common">Giant wood spider</name>
    <name type="synonym">Nephila maculata</name>
    <dbReference type="NCBI Taxonomy" id="299642"/>
    <lineage>
        <taxon>Eukaryota</taxon>
        <taxon>Metazoa</taxon>
        <taxon>Ecdysozoa</taxon>
        <taxon>Arthropoda</taxon>
        <taxon>Chelicerata</taxon>
        <taxon>Arachnida</taxon>
        <taxon>Araneae</taxon>
        <taxon>Araneomorphae</taxon>
        <taxon>Entelegynae</taxon>
        <taxon>Araneoidea</taxon>
        <taxon>Nephilidae</taxon>
        <taxon>Nephila</taxon>
    </lineage>
</organism>
<accession>A0A8X6QM41</accession>
<keyword evidence="3" id="KW-1185">Reference proteome</keyword>
<feature type="compositionally biased region" description="Low complexity" evidence="1">
    <location>
        <begin position="110"/>
        <end position="120"/>
    </location>
</feature>
<evidence type="ECO:0000256" key="1">
    <source>
        <dbReference type="SAM" id="MobiDB-lite"/>
    </source>
</evidence>
<name>A0A8X6QM41_NEPPI</name>
<dbReference type="EMBL" id="BMAW01083418">
    <property type="protein sequence ID" value="GFU33938.1"/>
    <property type="molecule type" value="Genomic_DNA"/>
</dbReference>
<protein>
    <submittedName>
        <fullName evidence="2">Uncharacterized protein</fullName>
    </submittedName>
</protein>
<gene>
    <name evidence="2" type="ORF">NPIL_5521</name>
</gene>
<feature type="compositionally biased region" description="Gly residues" evidence="1">
    <location>
        <begin position="121"/>
        <end position="130"/>
    </location>
</feature>
<evidence type="ECO:0000313" key="3">
    <source>
        <dbReference type="Proteomes" id="UP000887013"/>
    </source>
</evidence>
<sequence>MIKLKEVSRNVDFYQLQYILKSSLRNEEKGTLLERKKLCNRRYASIEKKSYNSAPVTCRWTLYHGVRPSTYAGRGGCGLERGTRQGVQHRGRALGGRKDLPLRAGHRARQPGPQDAAPQGQAGGGVPAHG</sequence>